<reference evidence="10" key="1">
    <citation type="submission" date="2016-05" db="EMBL/GenBank/DDBJ databases">
        <title>Comparative genomics of biotechnologically important yeasts.</title>
        <authorList>
            <consortium name="DOE Joint Genome Institute"/>
            <person name="Riley R."/>
            <person name="Haridas S."/>
            <person name="Wolfe K.H."/>
            <person name="Lopes M.R."/>
            <person name="Hittinger C.T."/>
            <person name="Goker M."/>
            <person name="Salamov A."/>
            <person name="Wisecaver J."/>
            <person name="Long T.M."/>
            <person name="Aerts A.L."/>
            <person name="Barry K."/>
            <person name="Choi C."/>
            <person name="Clum A."/>
            <person name="Coughlan A.Y."/>
            <person name="Deshpande S."/>
            <person name="Douglass A.P."/>
            <person name="Hanson S.J."/>
            <person name="Klenk H.-P."/>
            <person name="Labutti K."/>
            <person name="Lapidus A."/>
            <person name="Lindquist E."/>
            <person name="Lipzen A."/>
            <person name="Meier-Kolthoff J.P."/>
            <person name="Ohm R.A."/>
            <person name="Otillar R.P."/>
            <person name="Pangilinan J."/>
            <person name="Peng Y."/>
            <person name="Rokas A."/>
            <person name="Rosa C.A."/>
            <person name="Scheuner C."/>
            <person name="Sibirny A.A."/>
            <person name="Slot J.C."/>
            <person name="Stielow J.B."/>
            <person name="Sun H."/>
            <person name="Kurtzman C.P."/>
            <person name="Blackwell M."/>
            <person name="Grigoriev I.V."/>
            <person name="Jeffries T.W."/>
        </authorList>
    </citation>
    <scope>NUCLEOTIDE SEQUENCE [LARGE SCALE GENOMIC DNA]</scope>
    <source>
        <strain evidence="10">NRRL Y-2460</strain>
    </source>
</reference>
<dbReference type="PROSITE" id="PS51420">
    <property type="entry name" value="RHO"/>
    <property type="match status" value="1"/>
</dbReference>
<dbReference type="Gene3D" id="3.40.50.300">
    <property type="entry name" value="P-loop containing nucleotide triphosphate hydrolases"/>
    <property type="match status" value="1"/>
</dbReference>
<gene>
    <name evidence="9" type="ORF">PACTADRAFT_50919</name>
</gene>
<dbReference type="SMART" id="SM00174">
    <property type="entry name" value="RHO"/>
    <property type="match status" value="1"/>
</dbReference>
<dbReference type="OrthoDB" id="5976022at2759"/>
<dbReference type="SUPFAM" id="SSF52540">
    <property type="entry name" value="P-loop containing nucleoside triphosphate hydrolases"/>
    <property type="match status" value="1"/>
</dbReference>
<dbReference type="InterPro" id="IPR027417">
    <property type="entry name" value="P-loop_NTPase"/>
</dbReference>
<keyword evidence="6" id="KW-0342">GTP-binding</keyword>
<accession>A0A1E4TTN0</accession>
<sequence>MSSQPQEPTREYRIAVSGPPAVGKSALTVRFTQAEFVDEYDPTIEDSYKHYDTVDGEPVLLDILDTAGQEDYASMKESYMRRGEGFLLVFSVTSTDSFESIRSFHSQIMRVKGEEVDYVPILLLGNKSDLQEEREVSTEQGLALSKELKCPYIETSAKYDLNVTDAFYSVVRMINKGGNLDDETEQLDGKGESQGKNNNNSNLAENKKNTN</sequence>
<evidence type="ECO:0000313" key="9">
    <source>
        <dbReference type="EMBL" id="ODV95097.1"/>
    </source>
</evidence>
<dbReference type="InterPro" id="IPR020849">
    <property type="entry name" value="Small_GTPase_Ras-type"/>
</dbReference>
<keyword evidence="10" id="KW-1185">Reference proteome</keyword>
<dbReference type="EC" id="3.6.5.2" evidence="2"/>
<keyword evidence="3" id="KW-1003">Cell membrane</keyword>
<dbReference type="CDD" id="cd00876">
    <property type="entry name" value="Ras"/>
    <property type="match status" value="1"/>
</dbReference>
<feature type="non-terminal residue" evidence="9">
    <location>
        <position position="211"/>
    </location>
</feature>
<evidence type="ECO:0000256" key="3">
    <source>
        <dbReference type="ARBA" id="ARBA00022475"/>
    </source>
</evidence>
<dbReference type="SMART" id="SM00176">
    <property type="entry name" value="RAN"/>
    <property type="match status" value="1"/>
</dbReference>
<keyword evidence="7" id="KW-0472">Membrane</keyword>
<dbReference type="PANTHER" id="PTHR24070">
    <property type="entry name" value="RAS, DI-RAS, AND RHEB FAMILY MEMBERS OF SMALL GTPASE SUPERFAMILY"/>
    <property type="match status" value="1"/>
</dbReference>
<evidence type="ECO:0000256" key="5">
    <source>
        <dbReference type="ARBA" id="ARBA00022801"/>
    </source>
</evidence>
<dbReference type="FunFam" id="3.40.50.300:FF:000343">
    <property type="entry name" value="Ras family gtpase"/>
    <property type="match status" value="1"/>
</dbReference>
<evidence type="ECO:0000256" key="6">
    <source>
        <dbReference type="ARBA" id="ARBA00023134"/>
    </source>
</evidence>
<dbReference type="GO" id="GO:0005525">
    <property type="term" value="F:GTP binding"/>
    <property type="evidence" value="ECO:0007669"/>
    <property type="project" value="UniProtKB-KW"/>
</dbReference>
<evidence type="ECO:0000256" key="7">
    <source>
        <dbReference type="ARBA" id="ARBA00023136"/>
    </source>
</evidence>
<dbReference type="NCBIfam" id="TIGR00231">
    <property type="entry name" value="small_GTP"/>
    <property type="match status" value="1"/>
</dbReference>
<dbReference type="PROSITE" id="PS51419">
    <property type="entry name" value="RAB"/>
    <property type="match status" value="1"/>
</dbReference>
<feature type="region of interest" description="Disordered" evidence="8">
    <location>
        <begin position="179"/>
        <end position="211"/>
    </location>
</feature>
<dbReference type="PRINTS" id="PR00449">
    <property type="entry name" value="RASTRNSFRMNG"/>
</dbReference>
<keyword evidence="4" id="KW-0547">Nucleotide-binding</keyword>
<dbReference type="Pfam" id="PF00071">
    <property type="entry name" value="Ras"/>
    <property type="match status" value="1"/>
</dbReference>
<evidence type="ECO:0000313" key="10">
    <source>
        <dbReference type="Proteomes" id="UP000094236"/>
    </source>
</evidence>
<protein>
    <recommendedName>
        <fullName evidence="2">small monomeric GTPase</fullName>
        <ecNumber evidence="2">3.6.5.2</ecNumber>
    </recommendedName>
</protein>
<evidence type="ECO:0000256" key="4">
    <source>
        <dbReference type="ARBA" id="ARBA00022741"/>
    </source>
</evidence>
<keyword evidence="5" id="KW-0378">Hydrolase</keyword>
<name>A0A1E4TTN0_PACTA</name>
<dbReference type="SMART" id="SM00175">
    <property type="entry name" value="RAB"/>
    <property type="match status" value="1"/>
</dbReference>
<dbReference type="InterPro" id="IPR001806">
    <property type="entry name" value="Small_GTPase"/>
</dbReference>
<dbReference type="InterPro" id="IPR005225">
    <property type="entry name" value="Small_GTP-bd"/>
</dbReference>
<dbReference type="STRING" id="669874.A0A1E4TTN0"/>
<organism evidence="9 10">
    <name type="scientific">Pachysolen tannophilus NRRL Y-2460</name>
    <dbReference type="NCBI Taxonomy" id="669874"/>
    <lineage>
        <taxon>Eukaryota</taxon>
        <taxon>Fungi</taxon>
        <taxon>Dikarya</taxon>
        <taxon>Ascomycota</taxon>
        <taxon>Saccharomycotina</taxon>
        <taxon>Pichiomycetes</taxon>
        <taxon>Pachysolenaceae</taxon>
        <taxon>Pachysolen</taxon>
    </lineage>
</organism>
<dbReference type="GO" id="GO:0007165">
    <property type="term" value="P:signal transduction"/>
    <property type="evidence" value="ECO:0007669"/>
    <property type="project" value="InterPro"/>
</dbReference>
<dbReference type="EMBL" id="KV454015">
    <property type="protein sequence ID" value="ODV95097.1"/>
    <property type="molecule type" value="Genomic_DNA"/>
</dbReference>
<comment type="subcellular location">
    <subcellularLocation>
        <location evidence="1">Cell membrane</location>
    </subcellularLocation>
</comment>
<evidence type="ECO:0000256" key="1">
    <source>
        <dbReference type="ARBA" id="ARBA00004236"/>
    </source>
</evidence>
<dbReference type="GO" id="GO:0003925">
    <property type="term" value="F:G protein activity"/>
    <property type="evidence" value="ECO:0007669"/>
    <property type="project" value="UniProtKB-EC"/>
</dbReference>
<dbReference type="PROSITE" id="PS51421">
    <property type="entry name" value="RAS"/>
    <property type="match status" value="1"/>
</dbReference>
<proteinExistence type="predicted"/>
<evidence type="ECO:0000256" key="8">
    <source>
        <dbReference type="SAM" id="MobiDB-lite"/>
    </source>
</evidence>
<dbReference type="SMART" id="SM00173">
    <property type="entry name" value="RAS"/>
    <property type="match status" value="1"/>
</dbReference>
<dbReference type="GO" id="GO:0005886">
    <property type="term" value="C:plasma membrane"/>
    <property type="evidence" value="ECO:0007669"/>
    <property type="project" value="UniProtKB-SubCell"/>
</dbReference>
<dbReference type="AlphaFoldDB" id="A0A1E4TTN0"/>
<evidence type="ECO:0000256" key="2">
    <source>
        <dbReference type="ARBA" id="ARBA00011984"/>
    </source>
</evidence>
<dbReference type="Proteomes" id="UP000094236">
    <property type="component" value="Unassembled WGS sequence"/>
</dbReference>